<protein>
    <submittedName>
        <fullName evidence="2">YfiR family protein</fullName>
    </submittedName>
</protein>
<proteinExistence type="predicted"/>
<name>A0A937G1L4_9BACT</name>
<keyword evidence="1" id="KW-0732">Signal</keyword>
<sequence>MRKLFFIFTFLFFGLAVQAQNYQLHSVYIYSFIRYVQWPGGDTSSDFIIGVLGDSPLIPYLQKMAEVKKAGNRTIIIKKFDSVSEVTDSEIIFMSKESGNQLEGLLSRLNGKNTMIITEKEGMGKEGSNINFVIRNGKLAFELNRAAMDRADLKVSTELSRLAIII</sequence>
<dbReference type="RefSeq" id="WP_202858537.1">
    <property type="nucleotide sequence ID" value="NZ_JAEUGD010000066.1"/>
</dbReference>
<evidence type="ECO:0000313" key="2">
    <source>
        <dbReference type="EMBL" id="MBL6449002.1"/>
    </source>
</evidence>
<evidence type="ECO:0000256" key="1">
    <source>
        <dbReference type="SAM" id="SignalP"/>
    </source>
</evidence>
<keyword evidence="3" id="KW-1185">Reference proteome</keyword>
<dbReference type="Proteomes" id="UP000614216">
    <property type="component" value="Unassembled WGS sequence"/>
</dbReference>
<accession>A0A937G1L4</accession>
<comment type="caution">
    <text evidence="2">The sequence shown here is derived from an EMBL/GenBank/DDBJ whole genome shotgun (WGS) entry which is preliminary data.</text>
</comment>
<feature type="signal peptide" evidence="1">
    <location>
        <begin position="1"/>
        <end position="19"/>
    </location>
</feature>
<dbReference type="EMBL" id="JAEUGD010000066">
    <property type="protein sequence ID" value="MBL6449002.1"/>
    <property type="molecule type" value="Genomic_DNA"/>
</dbReference>
<dbReference type="AlphaFoldDB" id="A0A937G1L4"/>
<evidence type="ECO:0000313" key="3">
    <source>
        <dbReference type="Proteomes" id="UP000614216"/>
    </source>
</evidence>
<dbReference type="InterPro" id="IPR025293">
    <property type="entry name" value="YfiR/HmsC-like"/>
</dbReference>
<gene>
    <name evidence="2" type="ORF">JMN32_22010</name>
</gene>
<dbReference type="Pfam" id="PF13689">
    <property type="entry name" value="DUF4154"/>
    <property type="match status" value="1"/>
</dbReference>
<organism evidence="2 3">
    <name type="scientific">Fulvivirga marina</name>
    <dbReference type="NCBI Taxonomy" id="2494733"/>
    <lineage>
        <taxon>Bacteria</taxon>
        <taxon>Pseudomonadati</taxon>
        <taxon>Bacteroidota</taxon>
        <taxon>Cytophagia</taxon>
        <taxon>Cytophagales</taxon>
        <taxon>Fulvivirgaceae</taxon>
        <taxon>Fulvivirga</taxon>
    </lineage>
</organism>
<reference evidence="2" key="1">
    <citation type="submission" date="2021-01" db="EMBL/GenBank/DDBJ databases">
        <title>Fulvivirga kasyanovii gen. nov., sp nov., a novel member of the phylum Bacteroidetes isolated from seawater in a mussel farm.</title>
        <authorList>
            <person name="Zhao L.-H."/>
            <person name="Wang Z.-J."/>
        </authorList>
    </citation>
    <scope>NUCLEOTIDE SEQUENCE</scope>
    <source>
        <strain evidence="2">29W222</strain>
    </source>
</reference>
<feature type="chain" id="PRO_5037566960" evidence="1">
    <location>
        <begin position="20"/>
        <end position="166"/>
    </location>
</feature>